<dbReference type="PROSITE" id="PS50005">
    <property type="entry name" value="TPR"/>
    <property type="match status" value="1"/>
</dbReference>
<evidence type="ECO:0000256" key="2">
    <source>
        <dbReference type="SAM" id="SignalP"/>
    </source>
</evidence>
<keyword evidence="5" id="KW-1185">Reference proteome</keyword>
<feature type="chain" id="PRO_5038055517" evidence="2">
    <location>
        <begin position="20"/>
        <end position="979"/>
    </location>
</feature>
<dbReference type="InterPro" id="IPR019734">
    <property type="entry name" value="TPR_rpt"/>
</dbReference>
<dbReference type="InterPro" id="IPR011990">
    <property type="entry name" value="TPR-like_helical_dom_sf"/>
</dbReference>
<dbReference type="SUPFAM" id="SSF48452">
    <property type="entry name" value="TPR-like"/>
    <property type="match status" value="2"/>
</dbReference>
<feature type="domain" description="DUF5107" evidence="3">
    <location>
        <begin position="48"/>
        <end position="351"/>
    </location>
</feature>
<feature type="repeat" description="TPR" evidence="1">
    <location>
        <begin position="562"/>
        <end position="595"/>
    </location>
</feature>
<evidence type="ECO:0000313" key="5">
    <source>
        <dbReference type="Proteomes" id="UP000653730"/>
    </source>
</evidence>
<evidence type="ECO:0000313" key="4">
    <source>
        <dbReference type="EMBL" id="MBC9796787.1"/>
    </source>
</evidence>
<comment type="caution">
    <text evidence="4">The sequence shown here is derived from an EMBL/GenBank/DDBJ whole genome shotgun (WGS) entry which is preliminary data.</text>
</comment>
<name>A0A926JSN2_9FLAO</name>
<protein>
    <submittedName>
        <fullName evidence="4">DUF5107 domain-containing protein</fullName>
    </submittedName>
</protein>
<dbReference type="Pfam" id="PF17128">
    <property type="entry name" value="DUF5107"/>
    <property type="match status" value="1"/>
</dbReference>
<dbReference type="EMBL" id="JACVDC010000036">
    <property type="protein sequence ID" value="MBC9796787.1"/>
    <property type="molecule type" value="Genomic_DNA"/>
</dbReference>
<dbReference type="AlphaFoldDB" id="A0A926JSN2"/>
<accession>A0A926JSN2</accession>
<dbReference type="PROSITE" id="PS51257">
    <property type="entry name" value="PROKAR_LIPOPROTEIN"/>
    <property type="match status" value="1"/>
</dbReference>
<keyword evidence="1" id="KW-0802">TPR repeat</keyword>
<dbReference type="Pfam" id="PF14559">
    <property type="entry name" value="TPR_19"/>
    <property type="match status" value="1"/>
</dbReference>
<dbReference type="Gene3D" id="1.25.40.10">
    <property type="entry name" value="Tetratricopeptide repeat domain"/>
    <property type="match status" value="2"/>
</dbReference>
<evidence type="ECO:0000256" key="1">
    <source>
        <dbReference type="PROSITE-ProRule" id="PRU00339"/>
    </source>
</evidence>
<organism evidence="4 5">
    <name type="scientific">Sinomicrobium weinanense</name>
    <dbReference type="NCBI Taxonomy" id="2842200"/>
    <lineage>
        <taxon>Bacteria</taxon>
        <taxon>Pseudomonadati</taxon>
        <taxon>Bacteroidota</taxon>
        <taxon>Flavobacteriia</taxon>
        <taxon>Flavobacteriales</taxon>
        <taxon>Flavobacteriaceae</taxon>
        <taxon>Sinomicrobium</taxon>
    </lineage>
</organism>
<evidence type="ECO:0000259" key="3">
    <source>
        <dbReference type="Pfam" id="PF17128"/>
    </source>
</evidence>
<gene>
    <name evidence="4" type="ORF">IBL28_12460</name>
</gene>
<dbReference type="InterPro" id="IPR033396">
    <property type="entry name" value="DUF5107"/>
</dbReference>
<sequence>MKKLLTLLVLAGISCSALAQQKASYREFTEAYTTYPFSDPDPIPAKPKLYPYFRFDGFTSKAVRKKWKVVELENDYIKVKIMPEIGGKVWTAYDKVNKKHFLYNNEVVKFRDIAMRGPWVSGGIEANYGIIGHTPNSATPVDYKVITKEDGSVSCIVSVLDLLTRTRWVLDINLEKDKGYFTTRSYWFNQTGMEQPYYTWMNAGGPAGDDLKFLYPGDHYIGHDGKAHNWPEDAQGRDLSLYSENDFKGSKSYHVLGAYSKYFGALWKDQDYGMIRYSNRGDKLGKKIFLWAQSGQGKIWENLLTDNSGQYVELQSGRLYNQNVDQSSETPFKQIGFTPYANDSWKEYWYPFGNINGFTHANSTGAFNISLNQTRLDLQLSPVKSYSGHMVLLDKKGHEVHKEAIEIEPLHPYEKSIKVPENAELQFIQIGDDRIDLSAASQKTLSRPVSTPAEFDAGSYYGLYLMGRDYYNFRKYPLAEKTIKASLEGNAYFVPSLVEMAKIKYFKMEYDSAFYYSKKALSIDTYNGGANYLYGLSADKTARFYDALDGYEVAALTPQNRNAAYTRLGHLYFKKNNLARAEEYATLALDDHSRNMDALQVLYVLARLKGDMAKMAALEKRIVALNPLSHFVRFEHYFQTGSEKSRTDFTALIRNEMPVETYLEMAIWYGNLGRADESVALLELAPKNALTLYWLSFRSDDKDRADKYFQEAEKMPLDYVFPFREETATMLEQLRSKRNSWKVNYLLALVHAFKNNKEKSNALLNETEVKFAPYYIIKERVDEGADIKTRLAYLDKAMKLAPGQWRYKILYSKLLEKSGSIDRSIAVLEKQYRKTPDNYVAGLDLTRLYMKNDEYAKAEAVLSRIRVLPFEGATDSRRYYRQTKLMLAYKAYKKGQYKKALQKLEESEAWPENLGVGKPYQSMIDSNLENSMRVYIYQKLKDKEHGQQYRDLLTKEPVNEAGLKAKIEQISFKEDEYLF</sequence>
<feature type="signal peptide" evidence="2">
    <location>
        <begin position="1"/>
        <end position="19"/>
    </location>
</feature>
<reference evidence="4 5" key="1">
    <citation type="submission" date="2020-09" db="EMBL/GenBank/DDBJ databases">
        <title>Sinomicrobium weinanense sp. nov., a halophilic bacteria isolated from saline-alkali soil.</title>
        <authorList>
            <person name="Wu P."/>
            <person name="Ren H."/>
            <person name="Mei Y."/>
            <person name="Liang Y."/>
            <person name="Chen Z."/>
        </authorList>
    </citation>
    <scope>NUCLEOTIDE SEQUENCE [LARGE SCALE GENOMIC DNA]</scope>
    <source>
        <strain evidence="4 5">FJxs</strain>
    </source>
</reference>
<dbReference type="Proteomes" id="UP000653730">
    <property type="component" value="Unassembled WGS sequence"/>
</dbReference>
<proteinExistence type="predicted"/>
<keyword evidence="2" id="KW-0732">Signal</keyword>
<dbReference type="RefSeq" id="WP_187965931.1">
    <property type="nucleotide sequence ID" value="NZ_JACVDC010000036.1"/>
</dbReference>